<dbReference type="CDD" id="cd16841">
    <property type="entry name" value="RraA_family"/>
    <property type="match status" value="1"/>
</dbReference>
<sequence>METEILSQLLVDQLNKLTTPYLADGCLRTGVPIRFAPAGLRPLTNNMRCAGRARPIRHVGSIDIFFEALESCSAGDVFVIDNAARMDEACIGDIVVLEAKAAGISGFVVWGLHRDSAELSDIGFPVFSMGSLPTGPQRLHVRPPDILSQAIIGTHVITSRDFVVGDANGVLFLPEDRLEDIVAAAIAYRETEARQLKGMKEGRGYRFQTQFGAYLARRQREPSYGFRQHLKDIEAAGEV</sequence>
<feature type="binding site" evidence="5">
    <location>
        <begin position="92"/>
        <end position="95"/>
    </location>
    <ligand>
        <name>substrate</name>
    </ligand>
</feature>
<comment type="cofactor">
    <cofactor evidence="1">
        <name>a divalent metal cation</name>
        <dbReference type="ChEBI" id="CHEBI:60240"/>
    </cofactor>
</comment>
<dbReference type="PANTHER" id="PTHR33254">
    <property type="entry name" value="4-HYDROXY-4-METHYL-2-OXOGLUTARATE ALDOLASE 3-RELATED"/>
    <property type="match status" value="1"/>
</dbReference>
<protein>
    <recommendedName>
        <fullName evidence="2">Putative 4-hydroxy-4-methyl-2-oxoglutarate aldolase</fullName>
    </recommendedName>
    <alternativeName>
        <fullName evidence="3">Regulator of ribonuclease activity homolog</fullName>
    </alternativeName>
    <alternativeName>
        <fullName evidence="4">RraA-like protein</fullName>
    </alternativeName>
</protein>
<evidence type="ECO:0000256" key="3">
    <source>
        <dbReference type="ARBA" id="ARBA00029596"/>
    </source>
</evidence>
<dbReference type="Pfam" id="PF03737">
    <property type="entry name" value="RraA-like"/>
    <property type="match status" value="1"/>
</dbReference>
<proteinExistence type="predicted"/>
<organism evidence="6 7">
    <name type="scientific">Candidatus Afipia apatlaquensis</name>
    <dbReference type="NCBI Taxonomy" id="2712852"/>
    <lineage>
        <taxon>Bacteria</taxon>
        <taxon>Pseudomonadati</taxon>
        <taxon>Pseudomonadota</taxon>
        <taxon>Alphaproteobacteria</taxon>
        <taxon>Hyphomicrobiales</taxon>
        <taxon>Nitrobacteraceae</taxon>
        <taxon>Afipia</taxon>
    </lineage>
</organism>
<evidence type="ECO:0000256" key="4">
    <source>
        <dbReference type="ARBA" id="ARBA00030169"/>
    </source>
</evidence>
<dbReference type="AlphaFoldDB" id="A0A7C9RIM2"/>
<feature type="binding site" evidence="5">
    <location>
        <position position="114"/>
    </location>
    <ligand>
        <name>substrate</name>
    </ligand>
</feature>
<keyword evidence="5" id="KW-0460">Magnesium</keyword>
<comment type="cofactor">
    <cofactor evidence="5">
        <name>Mg(2+)</name>
        <dbReference type="ChEBI" id="CHEBI:18420"/>
    </cofactor>
</comment>
<dbReference type="InterPro" id="IPR036704">
    <property type="entry name" value="RraA/RraA-like_sf"/>
</dbReference>
<dbReference type="GO" id="GO:0046872">
    <property type="term" value="F:metal ion binding"/>
    <property type="evidence" value="ECO:0007669"/>
    <property type="project" value="UniProtKB-KW"/>
</dbReference>
<name>A0A7C9RIM2_9BRAD</name>
<accession>A0A7C9RIM2</accession>
<dbReference type="EMBL" id="JAAMRR010001114">
    <property type="protein sequence ID" value="NGX97742.1"/>
    <property type="molecule type" value="Genomic_DNA"/>
</dbReference>
<evidence type="ECO:0000313" key="7">
    <source>
        <dbReference type="Proteomes" id="UP000480266"/>
    </source>
</evidence>
<dbReference type="SUPFAM" id="SSF89562">
    <property type="entry name" value="RraA-like"/>
    <property type="match status" value="1"/>
</dbReference>
<evidence type="ECO:0000313" key="6">
    <source>
        <dbReference type="EMBL" id="NGX97742.1"/>
    </source>
</evidence>
<gene>
    <name evidence="6" type="ORF">G4V63_21800</name>
</gene>
<reference evidence="6" key="1">
    <citation type="submission" date="2020-02" db="EMBL/GenBank/DDBJ databases">
        <title>Draft genome sequence of Candidatus Afipia apatlaquensis IBT-C3, a potential strain for decolorization of textile dyes.</title>
        <authorList>
            <person name="Sanchez-Reyes A."/>
            <person name="Breton-Deval L."/>
            <person name="Mangelson H."/>
            <person name="Sanchez-Flores A."/>
        </authorList>
    </citation>
    <scope>NUCLEOTIDE SEQUENCE [LARGE SCALE GENOMIC DNA]</scope>
    <source>
        <strain evidence="6">IBT-C3</strain>
    </source>
</reference>
<evidence type="ECO:0000256" key="1">
    <source>
        <dbReference type="ARBA" id="ARBA00001968"/>
    </source>
</evidence>
<keyword evidence="5" id="KW-0479">Metal-binding</keyword>
<dbReference type="PANTHER" id="PTHR33254:SF4">
    <property type="entry name" value="4-HYDROXY-4-METHYL-2-OXOGLUTARATE ALDOLASE 3-RELATED"/>
    <property type="match status" value="1"/>
</dbReference>
<keyword evidence="7" id="KW-1185">Reference proteome</keyword>
<dbReference type="Gene3D" id="3.50.30.40">
    <property type="entry name" value="Ribonuclease E inhibitor RraA/RraA-like"/>
    <property type="match status" value="1"/>
</dbReference>
<evidence type="ECO:0000256" key="2">
    <source>
        <dbReference type="ARBA" id="ARBA00016549"/>
    </source>
</evidence>
<dbReference type="Proteomes" id="UP000480266">
    <property type="component" value="Unassembled WGS sequence"/>
</dbReference>
<comment type="caution">
    <text evidence="6">The sequence shown here is derived from an EMBL/GenBank/DDBJ whole genome shotgun (WGS) entry which is preliminary data.</text>
</comment>
<evidence type="ECO:0000256" key="5">
    <source>
        <dbReference type="PIRSR" id="PIRSR605493-1"/>
    </source>
</evidence>
<feature type="binding site" evidence="5">
    <location>
        <position position="115"/>
    </location>
    <ligand>
        <name>Mg(2+)</name>
        <dbReference type="ChEBI" id="CHEBI:18420"/>
    </ligand>
</feature>
<dbReference type="InterPro" id="IPR005493">
    <property type="entry name" value="RraA/RraA-like"/>
</dbReference>